<proteinExistence type="predicted"/>
<feature type="region of interest" description="Disordered" evidence="1">
    <location>
        <begin position="31"/>
        <end position="89"/>
    </location>
</feature>
<accession>A0A1S8A9V8</accession>
<feature type="compositionally biased region" description="Polar residues" evidence="1">
    <location>
        <begin position="32"/>
        <end position="46"/>
    </location>
</feature>
<dbReference type="Proteomes" id="UP000054516">
    <property type="component" value="Unassembled WGS sequence"/>
</dbReference>
<reference evidence="2" key="1">
    <citation type="submission" date="2016-03" db="EMBL/GenBank/DDBJ databases">
        <title>Draft genome sequence of Rosellinia necatrix.</title>
        <authorList>
            <person name="Kanematsu S."/>
        </authorList>
    </citation>
    <scope>NUCLEOTIDE SEQUENCE [LARGE SCALE GENOMIC DNA]</scope>
    <source>
        <strain evidence="2">W97</strain>
    </source>
</reference>
<feature type="compositionally biased region" description="Basic and acidic residues" evidence="1">
    <location>
        <begin position="53"/>
        <end position="75"/>
    </location>
</feature>
<gene>
    <name evidence="2" type="ORF">SAMD00023353_5500040</name>
</gene>
<organism evidence="2">
    <name type="scientific">Rosellinia necatrix</name>
    <name type="common">White root-rot fungus</name>
    <dbReference type="NCBI Taxonomy" id="77044"/>
    <lineage>
        <taxon>Eukaryota</taxon>
        <taxon>Fungi</taxon>
        <taxon>Dikarya</taxon>
        <taxon>Ascomycota</taxon>
        <taxon>Pezizomycotina</taxon>
        <taxon>Sordariomycetes</taxon>
        <taxon>Xylariomycetidae</taxon>
        <taxon>Xylariales</taxon>
        <taxon>Xylariaceae</taxon>
        <taxon>Rosellinia</taxon>
    </lineage>
</organism>
<dbReference type="EMBL" id="DF977500">
    <property type="protein sequence ID" value="GAW26896.1"/>
    <property type="molecule type" value="Genomic_DNA"/>
</dbReference>
<name>A0A1S8A9V8_ROSNE</name>
<feature type="region of interest" description="Disordered" evidence="1">
    <location>
        <begin position="1"/>
        <end position="20"/>
    </location>
</feature>
<evidence type="ECO:0000313" key="2">
    <source>
        <dbReference type="EMBL" id="GAW26896.1"/>
    </source>
</evidence>
<sequence length="113" mass="12925">MIFSTSMPPIEGLSGSKMKDGVKKTLIHRYRQPTNRYFNNGNNTPRSLFADDPLQHKQAKEQDHKARDRSREGHGPEAQQPVDAKRRREDCYNADGDIDPCFKNLVRRVSGSL</sequence>
<dbReference type="AlphaFoldDB" id="A0A1S8A9V8"/>
<keyword evidence="3" id="KW-1185">Reference proteome</keyword>
<evidence type="ECO:0000256" key="1">
    <source>
        <dbReference type="SAM" id="MobiDB-lite"/>
    </source>
</evidence>
<evidence type="ECO:0000313" key="3">
    <source>
        <dbReference type="Proteomes" id="UP000054516"/>
    </source>
</evidence>
<protein>
    <submittedName>
        <fullName evidence="2">Uncharacterized protein</fullName>
    </submittedName>
</protein>